<dbReference type="Proteomes" id="UP000306196">
    <property type="component" value="Unassembled WGS sequence"/>
</dbReference>
<accession>A0A5R8KKD2</accession>
<evidence type="ECO:0000313" key="2">
    <source>
        <dbReference type="Proteomes" id="UP000306196"/>
    </source>
</evidence>
<name>A0A5R8KKD2_9BACT</name>
<proteinExistence type="predicted"/>
<evidence type="ECO:0000313" key="1">
    <source>
        <dbReference type="EMBL" id="TLD72691.1"/>
    </source>
</evidence>
<dbReference type="RefSeq" id="WP_138084314.1">
    <property type="nucleotide sequence ID" value="NZ_VAUV01000001.1"/>
</dbReference>
<dbReference type="AlphaFoldDB" id="A0A5R8KKD2"/>
<dbReference type="OrthoDB" id="9256107at2"/>
<protein>
    <submittedName>
        <fullName evidence="1">Uncharacterized protein</fullName>
    </submittedName>
</protein>
<sequence>MRHFFTILTLFFASIAPSSGDYGAYADRVKIWAESEALLVLHNHDWSDSKKIADAFDPLRDEEVHFHSKNQFAYVKVLSKENGEVLWNSPSPAFSHLWVSPDSNYVIGLSNIKINNPYQLVIFDRSGKVLYKHHVTSSKAEFTQNELEDFLFKYPATKKILLTGRLIHDGRSYIDFARMGMPVAIPEKAWEELKNRSKPDPFVPWVIESVTNSVRWFDESEPNLAIVEEDSKRFLMIDSIYGPPASEDNLSKMRIKIEIPRSE</sequence>
<keyword evidence="2" id="KW-1185">Reference proteome</keyword>
<organism evidence="1 2">
    <name type="scientific">Phragmitibacter flavus</name>
    <dbReference type="NCBI Taxonomy" id="2576071"/>
    <lineage>
        <taxon>Bacteria</taxon>
        <taxon>Pseudomonadati</taxon>
        <taxon>Verrucomicrobiota</taxon>
        <taxon>Verrucomicrobiia</taxon>
        <taxon>Verrucomicrobiales</taxon>
        <taxon>Verrucomicrobiaceae</taxon>
        <taxon>Phragmitibacter</taxon>
    </lineage>
</organism>
<gene>
    <name evidence="1" type="ORF">FEM03_01040</name>
</gene>
<dbReference type="EMBL" id="VAUV01000001">
    <property type="protein sequence ID" value="TLD72691.1"/>
    <property type="molecule type" value="Genomic_DNA"/>
</dbReference>
<reference evidence="1 2" key="1">
    <citation type="submission" date="2019-05" db="EMBL/GenBank/DDBJ databases">
        <title>Verrucobacter flavum gen. nov., sp. nov. a new member of the family Verrucomicrobiaceae.</title>
        <authorList>
            <person name="Szuroczki S."/>
            <person name="Abbaszade G."/>
            <person name="Szabo A."/>
            <person name="Felfoldi T."/>
            <person name="Schumann P."/>
            <person name="Boka K."/>
            <person name="Keki Z."/>
            <person name="Toumi M."/>
            <person name="Toth E."/>
        </authorList>
    </citation>
    <scope>NUCLEOTIDE SEQUENCE [LARGE SCALE GENOMIC DNA]</scope>
    <source>
        <strain evidence="1 2">MG-N-17</strain>
    </source>
</reference>
<comment type="caution">
    <text evidence="1">The sequence shown here is derived from an EMBL/GenBank/DDBJ whole genome shotgun (WGS) entry which is preliminary data.</text>
</comment>